<dbReference type="Gene3D" id="2.10.109.10">
    <property type="entry name" value="Umud Fragment, subunit A"/>
    <property type="match status" value="1"/>
</dbReference>
<dbReference type="SUPFAM" id="SSF51306">
    <property type="entry name" value="LexA/Signal peptidase"/>
    <property type="match status" value="1"/>
</dbReference>
<protein>
    <submittedName>
        <fullName evidence="5">Unannotated protein</fullName>
    </submittedName>
</protein>
<proteinExistence type="predicted"/>
<dbReference type="GO" id="GO:0006465">
    <property type="term" value="P:signal peptide processing"/>
    <property type="evidence" value="ECO:0007669"/>
    <property type="project" value="InterPro"/>
</dbReference>
<dbReference type="PANTHER" id="PTHR10806:SF6">
    <property type="entry name" value="SIGNAL PEPTIDASE COMPLEX CATALYTIC SUBUNIT SEC11"/>
    <property type="match status" value="1"/>
</dbReference>
<evidence type="ECO:0000256" key="3">
    <source>
        <dbReference type="ARBA" id="ARBA00022989"/>
    </source>
</evidence>
<keyword evidence="2" id="KW-0812">Transmembrane</keyword>
<dbReference type="PRINTS" id="PR00728">
    <property type="entry name" value="SIGNALPTASE"/>
</dbReference>
<name>A0A6J6ES85_9ZZZZ</name>
<evidence type="ECO:0000256" key="4">
    <source>
        <dbReference type="ARBA" id="ARBA00023136"/>
    </source>
</evidence>
<dbReference type="PANTHER" id="PTHR10806">
    <property type="entry name" value="SIGNAL PEPTIDASE COMPLEX CATALYTIC SUBUNIT SEC11"/>
    <property type="match status" value="1"/>
</dbReference>
<keyword evidence="4" id="KW-0472">Membrane</keyword>
<dbReference type="EMBL" id="CAEZTS010000065">
    <property type="protein sequence ID" value="CAB4578817.1"/>
    <property type="molecule type" value="Genomic_DNA"/>
</dbReference>
<sequence length="165" mass="17575">MALVGLDRFSGGDAGLGLLGREVLIVRSGSMVPEFSTGDAVIVRPISTPEARRLAAGDIVTFRSSDDNPTLVSHRIVEVTESDAGGIGYVTRGDANVSRDSTVLAPERIVGVVTSHVPRGGYVLHALQQPRLLLTLVIALILAQLAVLLTRPSFHPQTEKEEDNE</sequence>
<organism evidence="5">
    <name type="scientific">freshwater metagenome</name>
    <dbReference type="NCBI Taxonomy" id="449393"/>
    <lineage>
        <taxon>unclassified sequences</taxon>
        <taxon>metagenomes</taxon>
        <taxon>ecological metagenomes</taxon>
    </lineage>
</organism>
<accession>A0A6J6ES85</accession>
<keyword evidence="3" id="KW-1133">Transmembrane helix</keyword>
<evidence type="ECO:0000313" key="5">
    <source>
        <dbReference type="EMBL" id="CAB4578817.1"/>
    </source>
</evidence>
<dbReference type="GO" id="GO:0016020">
    <property type="term" value="C:membrane"/>
    <property type="evidence" value="ECO:0007669"/>
    <property type="project" value="UniProtKB-SubCell"/>
</dbReference>
<comment type="subcellular location">
    <subcellularLocation>
        <location evidence="1">Membrane</location>
    </subcellularLocation>
</comment>
<dbReference type="InterPro" id="IPR001733">
    <property type="entry name" value="Peptidase_S26B"/>
</dbReference>
<dbReference type="GO" id="GO:0004252">
    <property type="term" value="F:serine-type endopeptidase activity"/>
    <property type="evidence" value="ECO:0007669"/>
    <property type="project" value="InterPro"/>
</dbReference>
<dbReference type="InterPro" id="IPR036286">
    <property type="entry name" value="LexA/Signal_pep-like_sf"/>
</dbReference>
<evidence type="ECO:0000256" key="2">
    <source>
        <dbReference type="ARBA" id="ARBA00022692"/>
    </source>
</evidence>
<gene>
    <name evidence="5" type="ORF">UFOPK1722_00870</name>
</gene>
<dbReference type="InterPro" id="IPR019533">
    <property type="entry name" value="Peptidase_S26"/>
</dbReference>
<reference evidence="5" key="1">
    <citation type="submission" date="2020-05" db="EMBL/GenBank/DDBJ databases">
        <authorList>
            <person name="Chiriac C."/>
            <person name="Salcher M."/>
            <person name="Ghai R."/>
            <person name="Kavagutti S V."/>
        </authorList>
    </citation>
    <scope>NUCLEOTIDE SEQUENCE</scope>
</reference>
<dbReference type="AlphaFoldDB" id="A0A6J6ES85"/>
<dbReference type="NCBIfam" id="TIGR02228">
    <property type="entry name" value="sigpep_I_arch"/>
    <property type="match status" value="1"/>
</dbReference>
<dbReference type="CDD" id="cd06530">
    <property type="entry name" value="S26_SPase_I"/>
    <property type="match status" value="1"/>
</dbReference>
<evidence type="ECO:0000256" key="1">
    <source>
        <dbReference type="ARBA" id="ARBA00004370"/>
    </source>
</evidence>